<dbReference type="RefSeq" id="WP_119609000.1">
    <property type="nucleotide sequence ID" value="NZ_QXFH01000077.1"/>
</dbReference>
<organism evidence="1 2">
    <name type="scientific">Flagellimonas lutimaris</name>
    <dbReference type="NCBI Taxonomy" id="475082"/>
    <lineage>
        <taxon>Bacteria</taxon>
        <taxon>Pseudomonadati</taxon>
        <taxon>Bacteroidota</taxon>
        <taxon>Flavobacteriia</taxon>
        <taxon>Flavobacteriales</taxon>
        <taxon>Flavobacteriaceae</taxon>
        <taxon>Flagellimonas</taxon>
    </lineage>
</organism>
<evidence type="ECO:0008006" key="3">
    <source>
        <dbReference type="Google" id="ProtNLM"/>
    </source>
</evidence>
<dbReference type="AlphaFoldDB" id="A0A3A1N2N5"/>
<accession>A0A3A1N2N5</accession>
<reference evidence="1 2" key="1">
    <citation type="submission" date="2018-08" db="EMBL/GenBank/DDBJ databases">
        <title>Proposal of Muricauda 72 sp.nov. and Muricauda NH166 sp.nov., isolated from seawater.</title>
        <authorList>
            <person name="Cheng H."/>
            <person name="Wu Y.-H."/>
            <person name="Guo L.-L."/>
            <person name="Xu X.-W."/>
        </authorList>
    </citation>
    <scope>NUCLEOTIDE SEQUENCE [LARGE SCALE GENOMIC DNA]</scope>
    <source>
        <strain evidence="1 2">KCTC 22173</strain>
    </source>
</reference>
<dbReference type="Proteomes" id="UP000266067">
    <property type="component" value="Unassembled WGS sequence"/>
</dbReference>
<name>A0A3A1N2N5_9FLAO</name>
<proteinExistence type="predicted"/>
<evidence type="ECO:0000313" key="1">
    <source>
        <dbReference type="EMBL" id="RIV30395.1"/>
    </source>
</evidence>
<sequence length="237" mass="27572">MNLSKKGLIIIFIMMGSVVRSQDLTENLKVWSGIGLKYGITEKLDAIFGQMFSYNVNPAGYSFSQTKLALKYKIKRRTYVEAGYVNGLFNDSRSLREQGVNTLMFGKLAIGRVYGNFSYRHDIVKRLSLRHEPEIQYFFNSLEKYQVRGLYAARLIYNVRRSSLSPYLENQFFYYAGGDISSGIKRYRLKPGVNFRPFEDFPMGVTIYYIIQKEFNTDFLPENNYNVLGFHLSFTLK</sequence>
<comment type="caution">
    <text evidence="1">The sequence shown here is derived from an EMBL/GenBank/DDBJ whole genome shotgun (WGS) entry which is preliminary data.</text>
</comment>
<gene>
    <name evidence="1" type="ORF">D2V08_14945</name>
</gene>
<evidence type="ECO:0000313" key="2">
    <source>
        <dbReference type="Proteomes" id="UP000266067"/>
    </source>
</evidence>
<keyword evidence="2" id="KW-1185">Reference proteome</keyword>
<dbReference type="OrthoDB" id="1418626at2"/>
<protein>
    <recommendedName>
        <fullName evidence="3">DUF2490 domain-containing protein</fullName>
    </recommendedName>
</protein>
<dbReference type="EMBL" id="QXFH01000077">
    <property type="protein sequence ID" value="RIV30395.1"/>
    <property type="molecule type" value="Genomic_DNA"/>
</dbReference>